<organism evidence="3 4">
    <name type="scientific">Henningerozyma blattae (strain ATCC 34711 / CBS 6284 / DSM 70876 / NBRC 10599 / NRRL Y-10934 / UCD 77-7)</name>
    <name type="common">Yeast</name>
    <name type="synonym">Tetrapisispora blattae</name>
    <dbReference type="NCBI Taxonomy" id="1071380"/>
    <lineage>
        <taxon>Eukaryota</taxon>
        <taxon>Fungi</taxon>
        <taxon>Dikarya</taxon>
        <taxon>Ascomycota</taxon>
        <taxon>Saccharomycotina</taxon>
        <taxon>Saccharomycetes</taxon>
        <taxon>Saccharomycetales</taxon>
        <taxon>Saccharomycetaceae</taxon>
        <taxon>Henningerozyma</taxon>
    </lineage>
</organism>
<evidence type="ECO:0000259" key="2">
    <source>
        <dbReference type="PROSITE" id="PS50238"/>
    </source>
</evidence>
<dbReference type="InterPro" id="IPR001251">
    <property type="entry name" value="CRAL-TRIO_dom"/>
</dbReference>
<dbReference type="Gene3D" id="1.10.555.10">
    <property type="entry name" value="Rho GTPase activation protein"/>
    <property type="match status" value="1"/>
</dbReference>
<dbReference type="InParanoid" id="I2H9K4"/>
<dbReference type="eggNOG" id="KOG4406">
    <property type="taxonomic scope" value="Eukaryota"/>
</dbReference>
<dbReference type="GeneID" id="14498222"/>
<dbReference type="Gene3D" id="3.40.525.10">
    <property type="entry name" value="CRAL-TRIO lipid binding domain"/>
    <property type="match status" value="1"/>
</dbReference>
<evidence type="ECO:0000313" key="3">
    <source>
        <dbReference type="EMBL" id="CCH63056.1"/>
    </source>
</evidence>
<feature type="compositionally biased region" description="Low complexity" evidence="1">
    <location>
        <begin position="402"/>
        <end position="420"/>
    </location>
</feature>
<protein>
    <recommendedName>
        <fullName evidence="2">Rho-GAP domain-containing protein</fullName>
    </recommendedName>
</protein>
<dbReference type="FunCoup" id="I2H9K4">
    <property type="interactions" value="68"/>
</dbReference>
<feature type="region of interest" description="Disordered" evidence="1">
    <location>
        <begin position="378"/>
        <end position="583"/>
    </location>
</feature>
<evidence type="ECO:0000313" key="4">
    <source>
        <dbReference type="Proteomes" id="UP000002866"/>
    </source>
</evidence>
<dbReference type="Pfam" id="PF00620">
    <property type="entry name" value="RhoGAP"/>
    <property type="match status" value="1"/>
</dbReference>
<dbReference type="GO" id="GO:0051510">
    <property type="term" value="P:regulation of unidimensional cell growth"/>
    <property type="evidence" value="ECO:0007669"/>
    <property type="project" value="EnsemblFungi"/>
</dbReference>
<feature type="compositionally biased region" description="Basic and acidic residues" evidence="1">
    <location>
        <begin position="378"/>
        <end position="391"/>
    </location>
</feature>
<dbReference type="InterPro" id="IPR000198">
    <property type="entry name" value="RhoGAP_dom"/>
</dbReference>
<dbReference type="Proteomes" id="UP000002866">
    <property type="component" value="Chromosome 10"/>
</dbReference>
<feature type="compositionally biased region" description="Polar residues" evidence="1">
    <location>
        <begin position="471"/>
        <end position="493"/>
    </location>
</feature>
<dbReference type="KEGG" id="tbl:TBLA_0J00560"/>
<dbReference type="InterPro" id="IPR008936">
    <property type="entry name" value="Rho_GTPase_activation_prot"/>
</dbReference>
<dbReference type="SMART" id="SM00324">
    <property type="entry name" value="RhoGAP"/>
    <property type="match status" value="1"/>
</dbReference>
<proteinExistence type="predicted"/>
<dbReference type="PANTHER" id="PTHR45808:SF2">
    <property type="entry name" value="RHO GTPASE-ACTIVATING PROTEIN 68F"/>
    <property type="match status" value="1"/>
</dbReference>
<name>I2H9K4_HENB6</name>
<dbReference type="Pfam" id="PF13716">
    <property type="entry name" value="CRAL_TRIO_2"/>
    <property type="match status" value="1"/>
</dbReference>
<feature type="domain" description="Rho-GAP" evidence="2">
    <location>
        <begin position="193"/>
        <end position="373"/>
    </location>
</feature>
<accession>I2H9K4</accession>
<dbReference type="CDD" id="cd00159">
    <property type="entry name" value="RhoGAP"/>
    <property type="match status" value="1"/>
</dbReference>
<feature type="compositionally biased region" description="Low complexity" evidence="1">
    <location>
        <begin position="494"/>
        <end position="505"/>
    </location>
</feature>
<dbReference type="HOGENOM" id="CLU_027718_0_0_1"/>
<dbReference type="AlphaFoldDB" id="I2H9K4"/>
<dbReference type="InterPro" id="IPR036865">
    <property type="entry name" value="CRAL-TRIO_dom_sf"/>
</dbReference>
<dbReference type="STRING" id="1071380.I2H9K4"/>
<gene>
    <name evidence="3" type="primary">TBLA0J00560</name>
    <name evidence="3" type="ORF">TBLA_0J00560</name>
</gene>
<dbReference type="EMBL" id="HE806325">
    <property type="protein sequence ID" value="CCH63056.1"/>
    <property type="molecule type" value="Genomic_DNA"/>
</dbReference>
<feature type="compositionally biased region" description="Basic and acidic residues" evidence="1">
    <location>
        <begin position="506"/>
        <end position="521"/>
    </location>
</feature>
<dbReference type="OMA" id="KKISWVY"/>
<sequence length="693" mass="78527">MIDININDIFFKSYSVDPITKQSIYVFDSTYLPSPEEVGDKQVYDLLINELMDRLITKLPASPYSLVVFTSGFSQKKISWVYAIKMFNKLPIEARHYLQQTFIVHESFFIRTVYQVLSNAMSMKFLRTTNQSNNTESIEYSSDNSTSNNDPVITHVADLTQLSHLIDITRLRISLNVYLYDYQITEYIDVPKSYFERLTVNSNKHYKQLVFDKIFQRLKKEGMNTELIFQKPGSYKKVNILLDIINRNNYIDLSQWDIYSLATIFLHFLKNKSKPLVPIDLIKLPIYDTFSYTYKIFIDIIKFNNYQDFYFSIFPLFQKIINNKATSKLDPRLLAKALAPTLCKEKISLANSDVLAIGARFIRNLLNHYDEVKLAYDTNKIPDDTPPRRSISEVVQSPTRKSSYTNLNVVNSSSNNITTNGKLTLRTVSQPPLLPKPRKNISPIRIDLRSRSPSPNRASSNGSKSHEIHSIRNSSNGSVGESSIQATLTSTPIQSQNQNSNQNQDQSKKDIPGSTSNEKRNNSPTRPPPRKISNEHAMPAVPVLKPKSSASSLMPSSKSISSGSTLGSNSTTNSSVSGSSTTAISKPKTANIYDTYVNDDSMILGDDRDVEELVINSQKLSLIVDKNQEKIILFDKELQKKKKKEGSNKSEIQNKFSTDGYSGIKTGNRVSKLAALYEERLMGIQALNEMKRS</sequence>
<dbReference type="RefSeq" id="XP_004182575.1">
    <property type="nucleotide sequence ID" value="XM_004182527.1"/>
</dbReference>
<reference evidence="3 4" key="1">
    <citation type="journal article" date="2011" name="Proc. Natl. Acad. Sci. U.S.A.">
        <title>Evolutionary erosion of yeast sex chromosomes by mating-type switching accidents.</title>
        <authorList>
            <person name="Gordon J.L."/>
            <person name="Armisen D."/>
            <person name="Proux-Wera E."/>
            <person name="Oheigeartaigh S.S."/>
            <person name="Byrne K.P."/>
            <person name="Wolfe K.H."/>
        </authorList>
    </citation>
    <scope>NUCLEOTIDE SEQUENCE [LARGE SCALE GENOMIC DNA]</scope>
    <source>
        <strain evidence="4">ATCC 34711 / CBS 6284 / DSM 70876 / NBRC 10599 / NRRL Y-10934 / UCD 77-7</strain>
    </source>
</reference>
<keyword evidence="4" id="KW-1185">Reference proteome</keyword>
<dbReference type="PANTHER" id="PTHR45808">
    <property type="entry name" value="RHO GTPASE-ACTIVATING PROTEIN 68F"/>
    <property type="match status" value="1"/>
</dbReference>
<dbReference type="OrthoDB" id="410651at2759"/>
<evidence type="ECO:0000256" key="1">
    <source>
        <dbReference type="SAM" id="MobiDB-lite"/>
    </source>
</evidence>
<dbReference type="PROSITE" id="PS50238">
    <property type="entry name" value="RHOGAP"/>
    <property type="match status" value="1"/>
</dbReference>
<feature type="compositionally biased region" description="Low complexity" evidence="1">
    <location>
        <begin position="451"/>
        <end position="463"/>
    </location>
</feature>
<dbReference type="GO" id="GO:0042805">
    <property type="term" value="F:actinin binding"/>
    <property type="evidence" value="ECO:0007669"/>
    <property type="project" value="EnsemblFungi"/>
</dbReference>
<feature type="compositionally biased region" description="Low complexity" evidence="1">
    <location>
        <begin position="546"/>
        <end position="583"/>
    </location>
</feature>
<dbReference type="GO" id="GO:0007264">
    <property type="term" value="P:small GTPase-mediated signal transduction"/>
    <property type="evidence" value="ECO:0007669"/>
    <property type="project" value="TreeGrafter"/>
</dbReference>
<dbReference type="GO" id="GO:0005737">
    <property type="term" value="C:cytoplasm"/>
    <property type="evidence" value="ECO:0007669"/>
    <property type="project" value="TreeGrafter"/>
</dbReference>
<dbReference type="GO" id="GO:0080135">
    <property type="term" value="P:regulation of cellular response to stress"/>
    <property type="evidence" value="ECO:0007669"/>
    <property type="project" value="EnsemblFungi"/>
</dbReference>
<dbReference type="GO" id="GO:0005096">
    <property type="term" value="F:GTPase activator activity"/>
    <property type="evidence" value="ECO:0007669"/>
    <property type="project" value="TreeGrafter"/>
</dbReference>
<dbReference type="SUPFAM" id="SSF48350">
    <property type="entry name" value="GTPase activation domain, GAP"/>
    <property type="match status" value="1"/>
</dbReference>